<dbReference type="InterPro" id="IPR000835">
    <property type="entry name" value="HTH_MarR-typ"/>
</dbReference>
<dbReference type="InterPro" id="IPR036390">
    <property type="entry name" value="WH_DNA-bd_sf"/>
</dbReference>
<dbReference type="EMBL" id="BAABHF010000022">
    <property type="protein sequence ID" value="GAA4497828.1"/>
    <property type="molecule type" value="Genomic_DNA"/>
</dbReference>
<keyword evidence="4" id="KW-1185">Reference proteome</keyword>
<gene>
    <name evidence="3" type="ORF">GCM10023191_041930</name>
</gene>
<protein>
    <recommendedName>
        <fullName evidence="2">HTH marR-type domain-containing protein</fullName>
    </recommendedName>
</protein>
<evidence type="ECO:0000313" key="4">
    <source>
        <dbReference type="Proteomes" id="UP001500503"/>
    </source>
</evidence>
<feature type="compositionally biased region" description="Basic and acidic residues" evidence="1">
    <location>
        <begin position="148"/>
        <end position="157"/>
    </location>
</feature>
<dbReference type="Pfam" id="PF01047">
    <property type="entry name" value="MarR"/>
    <property type="match status" value="1"/>
</dbReference>
<dbReference type="PRINTS" id="PR00598">
    <property type="entry name" value="HTHMARR"/>
</dbReference>
<dbReference type="SMART" id="SM00347">
    <property type="entry name" value="HTH_MARR"/>
    <property type="match status" value="1"/>
</dbReference>
<feature type="region of interest" description="Disordered" evidence="1">
    <location>
        <begin position="142"/>
        <end position="166"/>
    </location>
</feature>
<dbReference type="Proteomes" id="UP001500503">
    <property type="component" value="Unassembled WGS sequence"/>
</dbReference>
<dbReference type="Gene3D" id="1.10.10.10">
    <property type="entry name" value="Winged helix-like DNA-binding domain superfamily/Winged helix DNA-binding domain"/>
    <property type="match status" value="1"/>
</dbReference>
<feature type="domain" description="HTH marR-type" evidence="2">
    <location>
        <begin position="12"/>
        <end position="147"/>
    </location>
</feature>
<comment type="caution">
    <text evidence="3">The sequence shown here is derived from an EMBL/GenBank/DDBJ whole genome shotgun (WGS) entry which is preliminary data.</text>
</comment>
<dbReference type="PANTHER" id="PTHR33164:SF99">
    <property type="entry name" value="MARR FAMILY REGULATORY PROTEIN"/>
    <property type="match status" value="1"/>
</dbReference>
<evidence type="ECO:0000313" key="3">
    <source>
        <dbReference type="EMBL" id="GAA4497828.1"/>
    </source>
</evidence>
<dbReference type="SUPFAM" id="SSF46785">
    <property type="entry name" value="Winged helix' DNA-binding domain"/>
    <property type="match status" value="1"/>
</dbReference>
<organism evidence="3 4">
    <name type="scientific">Actinoallomurus oryzae</name>
    <dbReference type="NCBI Taxonomy" id="502180"/>
    <lineage>
        <taxon>Bacteria</taxon>
        <taxon>Bacillati</taxon>
        <taxon>Actinomycetota</taxon>
        <taxon>Actinomycetes</taxon>
        <taxon>Streptosporangiales</taxon>
        <taxon>Thermomonosporaceae</taxon>
        <taxon>Actinoallomurus</taxon>
    </lineage>
</organism>
<dbReference type="InterPro" id="IPR036388">
    <property type="entry name" value="WH-like_DNA-bd_sf"/>
</dbReference>
<reference evidence="4" key="1">
    <citation type="journal article" date="2019" name="Int. J. Syst. Evol. Microbiol.">
        <title>The Global Catalogue of Microorganisms (GCM) 10K type strain sequencing project: providing services to taxonomists for standard genome sequencing and annotation.</title>
        <authorList>
            <consortium name="The Broad Institute Genomics Platform"/>
            <consortium name="The Broad Institute Genome Sequencing Center for Infectious Disease"/>
            <person name="Wu L."/>
            <person name="Ma J."/>
        </authorList>
    </citation>
    <scope>NUCLEOTIDE SEQUENCE [LARGE SCALE GENOMIC DNA]</scope>
    <source>
        <strain evidence="4">JCM 17933</strain>
    </source>
</reference>
<proteinExistence type="predicted"/>
<sequence>MAVMEERGPDQDEQLKAEIWKALYDFFLDEHELHLASVAEFGVSAGDLKALMRLAPGRREPMRALADMWRCDASTVTWIVDRLEKQGLVERQAHETDRRVKVVVLSDRGRRLRTQVRNRLYRPPAVLSELSHDDLRTLHRLSGQLRPEAPDAERSNDEPPADPRAL</sequence>
<dbReference type="PANTHER" id="PTHR33164">
    <property type="entry name" value="TRANSCRIPTIONAL REGULATOR, MARR FAMILY"/>
    <property type="match status" value="1"/>
</dbReference>
<evidence type="ECO:0000256" key="1">
    <source>
        <dbReference type="SAM" id="MobiDB-lite"/>
    </source>
</evidence>
<name>A0ABP8Q5W0_9ACTN</name>
<evidence type="ECO:0000259" key="2">
    <source>
        <dbReference type="PROSITE" id="PS50995"/>
    </source>
</evidence>
<dbReference type="PROSITE" id="PS50995">
    <property type="entry name" value="HTH_MARR_2"/>
    <property type="match status" value="1"/>
</dbReference>
<dbReference type="InterPro" id="IPR039422">
    <property type="entry name" value="MarR/SlyA-like"/>
</dbReference>
<accession>A0ABP8Q5W0</accession>